<dbReference type="InterPro" id="IPR032179">
    <property type="entry name" value="Cry22Aa_Ig-like"/>
</dbReference>
<dbReference type="SUPFAM" id="SSF88713">
    <property type="entry name" value="Glycoside hydrolase/deacetylase"/>
    <property type="match status" value="1"/>
</dbReference>
<dbReference type="InterPro" id="IPR011330">
    <property type="entry name" value="Glyco_hydro/deAcase_b/a-brl"/>
</dbReference>
<dbReference type="CDD" id="cd10944">
    <property type="entry name" value="CE4_SmPgdA_like"/>
    <property type="match status" value="1"/>
</dbReference>
<dbReference type="InterPro" id="IPR002509">
    <property type="entry name" value="NODB_dom"/>
</dbReference>
<evidence type="ECO:0000313" key="2">
    <source>
        <dbReference type="EMBL" id="TCU58336.1"/>
    </source>
</evidence>
<dbReference type="RefSeq" id="WP_132225088.1">
    <property type="nucleotide sequence ID" value="NZ_JANKBG010000025.1"/>
</dbReference>
<dbReference type="GO" id="GO:0016810">
    <property type="term" value="F:hydrolase activity, acting on carbon-nitrogen (but not peptide) bonds"/>
    <property type="evidence" value="ECO:0007669"/>
    <property type="project" value="InterPro"/>
</dbReference>
<feature type="domain" description="NodB homology" evidence="1">
    <location>
        <begin position="259"/>
        <end position="449"/>
    </location>
</feature>
<sequence length="464" mass="51434">MKNTLKKKRYLCILLCALLIIVLSVAGYIWLCMPRIHFTQNPITLEVKETYSAKAFIKKIDHGSLQDVHVETNIDTTKLGNHQITYTIDGHTFTLDYIVKDSKPPVVVAQDQKISIGDKVAPEDFIQKIDDATKTTARFAKAYSFTKLGKQTVQIIVEDEGRNQTTVKAVANILKKDTQPPVFTGILDMTIQKGEKPDFKKGVEAIDDRDGKINFTINKNNFDAKQPGRYSITYQAIDKAGNRTEINRTVIVQEKTSGKIIYLTIDDGPSANTPKVLEILDRYHVKATFFVTAQCPSYLGYIKTAYQKGHAIGLHTYSHDYGALYASESAYFKDLQNISDVVKQQTGLTPNIIRFPGGSSNTVSSNVPGLMTRLAKAVQERGYQYYDWNSSSGDGNSALPSASLIQEATSYGGASPLMMLTHDHPGSQESVEALPAIIEYYQSLGYTFKTVDSSVSGFHHGINN</sequence>
<proteinExistence type="predicted"/>
<dbReference type="InterPro" id="IPR013783">
    <property type="entry name" value="Ig-like_fold"/>
</dbReference>
<dbReference type="Pfam" id="PF01522">
    <property type="entry name" value="Polysacc_deac_1"/>
    <property type="match status" value="1"/>
</dbReference>
<comment type="caution">
    <text evidence="2">The sequence shown here is derived from an EMBL/GenBank/DDBJ whole genome shotgun (WGS) entry which is preliminary data.</text>
</comment>
<evidence type="ECO:0000259" key="1">
    <source>
        <dbReference type="PROSITE" id="PS51677"/>
    </source>
</evidence>
<dbReference type="PANTHER" id="PTHR10587:SF125">
    <property type="entry name" value="POLYSACCHARIDE DEACETYLASE YHEN-RELATED"/>
    <property type="match status" value="1"/>
</dbReference>
<dbReference type="AlphaFoldDB" id="A0A4R3TBB9"/>
<evidence type="ECO:0000313" key="3">
    <source>
        <dbReference type="Proteomes" id="UP000295773"/>
    </source>
</evidence>
<keyword evidence="3" id="KW-1185">Reference proteome</keyword>
<dbReference type="PANTHER" id="PTHR10587">
    <property type="entry name" value="GLYCOSYL TRANSFERASE-RELATED"/>
    <property type="match status" value="1"/>
</dbReference>
<organism evidence="2 3">
    <name type="scientific">Longicatena caecimuris</name>
    <dbReference type="NCBI Taxonomy" id="1796635"/>
    <lineage>
        <taxon>Bacteria</taxon>
        <taxon>Bacillati</taxon>
        <taxon>Bacillota</taxon>
        <taxon>Erysipelotrichia</taxon>
        <taxon>Erysipelotrichales</taxon>
        <taxon>Erysipelotrichaceae</taxon>
        <taxon>Longicatena</taxon>
    </lineage>
</organism>
<accession>A0A4R3TBB9</accession>
<dbReference type="PROSITE" id="PS51677">
    <property type="entry name" value="NODB"/>
    <property type="match status" value="1"/>
</dbReference>
<dbReference type="GO" id="GO:0005975">
    <property type="term" value="P:carbohydrate metabolic process"/>
    <property type="evidence" value="ECO:0007669"/>
    <property type="project" value="InterPro"/>
</dbReference>
<dbReference type="InterPro" id="IPR050248">
    <property type="entry name" value="Polysacc_deacetylase_ArnD"/>
</dbReference>
<dbReference type="Gene3D" id="3.20.20.370">
    <property type="entry name" value="Glycoside hydrolase/deacetylase"/>
    <property type="match status" value="1"/>
</dbReference>
<gene>
    <name evidence="2" type="ORF">EDD61_11468</name>
</gene>
<dbReference type="Gene3D" id="2.60.40.10">
    <property type="entry name" value="Immunoglobulins"/>
    <property type="match status" value="1"/>
</dbReference>
<dbReference type="EMBL" id="SMBP01000014">
    <property type="protein sequence ID" value="TCU58336.1"/>
    <property type="molecule type" value="Genomic_DNA"/>
</dbReference>
<dbReference type="Pfam" id="PF16403">
    <property type="entry name" value="Bact_surface_Ig-like"/>
    <property type="match status" value="1"/>
</dbReference>
<reference evidence="2 3" key="1">
    <citation type="submission" date="2019-03" db="EMBL/GenBank/DDBJ databases">
        <title>Genomic Encyclopedia of Type Strains, Phase IV (KMG-IV): sequencing the most valuable type-strain genomes for metagenomic binning, comparative biology and taxonomic classification.</title>
        <authorList>
            <person name="Goeker M."/>
        </authorList>
    </citation>
    <scope>NUCLEOTIDE SEQUENCE [LARGE SCALE GENOMIC DNA]</scope>
    <source>
        <strain evidence="2 3">DSM 29481</strain>
    </source>
</reference>
<name>A0A4R3TBB9_9FIRM</name>
<dbReference type="Proteomes" id="UP000295773">
    <property type="component" value="Unassembled WGS sequence"/>
</dbReference>
<protein>
    <submittedName>
        <fullName evidence="2">Peptidoglycan/xylan/chitin deacetylase (PgdA/CDA1 family)</fullName>
    </submittedName>
</protein>